<dbReference type="AlphaFoldDB" id="A0A9P4NQM7"/>
<evidence type="ECO:0000313" key="2">
    <source>
        <dbReference type="EMBL" id="KAF2430269.1"/>
    </source>
</evidence>
<evidence type="ECO:0000313" key="3">
    <source>
        <dbReference type="Proteomes" id="UP000800235"/>
    </source>
</evidence>
<protein>
    <submittedName>
        <fullName evidence="2">Uncharacterized protein</fullName>
    </submittedName>
</protein>
<evidence type="ECO:0000256" key="1">
    <source>
        <dbReference type="SAM" id="MobiDB-lite"/>
    </source>
</evidence>
<accession>A0A9P4NQM7</accession>
<gene>
    <name evidence="2" type="ORF">EJ08DRAFT_660996</name>
</gene>
<reference evidence="2" key="1">
    <citation type="journal article" date="2020" name="Stud. Mycol.">
        <title>101 Dothideomycetes genomes: a test case for predicting lifestyles and emergence of pathogens.</title>
        <authorList>
            <person name="Haridas S."/>
            <person name="Albert R."/>
            <person name="Binder M."/>
            <person name="Bloem J."/>
            <person name="Labutti K."/>
            <person name="Salamov A."/>
            <person name="Andreopoulos B."/>
            <person name="Baker S."/>
            <person name="Barry K."/>
            <person name="Bills G."/>
            <person name="Bluhm B."/>
            <person name="Cannon C."/>
            <person name="Castanera R."/>
            <person name="Culley D."/>
            <person name="Daum C."/>
            <person name="Ezra D."/>
            <person name="Gonzalez J."/>
            <person name="Henrissat B."/>
            <person name="Kuo A."/>
            <person name="Liang C."/>
            <person name="Lipzen A."/>
            <person name="Lutzoni F."/>
            <person name="Magnuson J."/>
            <person name="Mondo S."/>
            <person name="Nolan M."/>
            <person name="Ohm R."/>
            <person name="Pangilinan J."/>
            <person name="Park H.-J."/>
            <person name="Ramirez L."/>
            <person name="Alfaro M."/>
            <person name="Sun H."/>
            <person name="Tritt A."/>
            <person name="Yoshinaga Y."/>
            <person name="Zwiers L.-H."/>
            <person name="Turgeon B."/>
            <person name="Goodwin S."/>
            <person name="Spatafora J."/>
            <person name="Crous P."/>
            <person name="Grigoriev I."/>
        </authorList>
    </citation>
    <scope>NUCLEOTIDE SEQUENCE</scope>
    <source>
        <strain evidence="2">CBS 130266</strain>
    </source>
</reference>
<keyword evidence="3" id="KW-1185">Reference proteome</keyword>
<proteinExistence type="predicted"/>
<feature type="region of interest" description="Disordered" evidence="1">
    <location>
        <begin position="73"/>
        <end position="179"/>
    </location>
</feature>
<feature type="compositionally biased region" description="Basic and acidic residues" evidence="1">
    <location>
        <begin position="105"/>
        <end position="129"/>
    </location>
</feature>
<feature type="compositionally biased region" description="Low complexity" evidence="1">
    <location>
        <begin position="131"/>
        <end position="151"/>
    </location>
</feature>
<sequence length="179" mass="20458">MYRNHYIRYFQCGCINGPYVMWDDCPSRLLFEVNFNQPFTRDALEAARKLEVRDERCKEHYQQDIRMRTHEKIEKHDQAGGIQHPEDPAIAAQIEYSKIPPLNLEDYKRRLGIKDNKEEKKEEKSDRTSKKSSPAAPSSGSSHGNQSASSKWKGKESKKSSPAAQSSSGDKGKGKGRKK</sequence>
<comment type="caution">
    <text evidence="2">The sequence shown here is derived from an EMBL/GenBank/DDBJ whole genome shotgun (WGS) entry which is preliminary data.</text>
</comment>
<organism evidence="2 3">
    <name type="scientific">Tothia fuscella</name>
    <dbReference type="NCBI Taxonomy" id="1048955"/>
    <lineage>
        <taxon>Eukaryota</taxon>
        <taxon>Fungi</taxon>
        <taxon>Dikarya</taxon>
        <taxon>Ascomycota</taxon>
        <taxon>Pezizomycotina</taxon>
        <taxon>Dothideomycetes</taxon>
        <taxon>Pleosporomycetidae</taxon>
        <taxon>Venturiales</taxon>
        <taxon>Cylindrosympodiaceae</taxon>
        <taxon>Tothia</taxon>
    </lineage>
</organism>
<dbReference type="EMBL" id="MU007040">
    <property type="protein sequence ID" value="KAF2430269.1"/>
    <property type="molecule type" value="Genomic_DNA"/>
</dbReference>
<name>A0A9P4NQM7_9PEZI</name>
<dbReference type="Proteomes" id="UP000800235">
    <property type="component" value="Unassembled WGS sequence"/>
</dbReference>
<feature type="compositionally biased region" description="Low complexity" evidence="1">
    <location>
        <begin position="160"/>
        <end position="169"/>
    </location>
</feature>